<dbReference type="AlphaFoldDB" id="A0AAW2V0X6"/>
<dbReference type="EMBL" id="JACGWJ010000004">
    <property type="protein sequence ID" value="KAL0423400.1"/>
    <property type="molecule type" value="Genomic_DNA"/>
</dbReference>
<organism evidence="1">
    <name type="scientific">Sesamum radiatum</name>
    <name type="common">Black benniseed</name>
    <dbReference type="NCBI Taxonomy" id="300843"/>
    <lineage>
        <taxon>Eukaryota</taxon>
        <taxon>Viridiplantae</taxon>
        <taxon>Streptophyta</taxon>
        <taxon>Embryophyta</taxon>
        <taxon>Tracheophyta</taxon>
        <taxon>Spermatophyta</taxon>
        <taxon>Magnoliopsida</taxon>
        <taxon>eudicotyledons</taxon>
        <taxon>Gunneridae</taxon>
        <taxon>Pentapetalae</taxon>
        <taxon>asterids</taxon>
        <taxon>lamiids</taxon>
        <taxon>Lamiales</taxon>
        <taxon>Pedaliaceae</taxon>
        <taxon>Sesamum</taxon>
    </lineage>
</organism>
<gene>
    <name evidence="1" type="ORF">Sradi_0874800</name>
</gene>
<evidence type="ECO:0000313" key="1">
    <source>
        <dbReference type="EMBL" id="KAL0423400.1"/>
    </source>
</evidence>
<name>A0AAW2V0X6_SESRA</name>
<protein>
    <submittedName>
        <fullName evidence="1">Uncharacterized protein</fullName>
    </submittedName>
</protein>
<comment type="caution">
    <text evidence="1">The sequence shown here is derived from an EMBL/GenBank/DDBJ whole genome shotgun (WGS) entry which is preliminary data.</text>
</comment>
<reference evidence="1" key="1">
    <citation type="submission" date="2020-06" db="EMBL/GenBank/DDBJ databases">
        <authorList>
            <person name="Li T."/>
            <person name="Hu X."/>
            <person name="Zhang T."/>
            <person name="Song X."/>
            <person name="Zhang H."/>
            <person name="Dai N."/>
            <person name="Sheng W."/>
            <person name="Hou X."/>
            <person name="Wei L."/>
        </authorList>
    </citation>
    <scope>NUCLEOTIDE SEQUENCE</scope>
    <source>
        <strain evidence="1">G02</strain>
        <tissue evidence="1">Leaf</tissue>
    </source>
</reference>
<sequence length="108" mass="12205">MGCTGTTSDTPSPAQRHYMRLQDARALSAFLGQHIANPTGPPAFLVLEVENFLLVGLQQQDHVQARQVASQEVPAEAVWRRPQPVGRPLWLAEEIWRQLLEFWACPEF</sequence>
<accession>A0AAW2V0X6</accession>
<reference evidence="1" key="2">
    <citation type="journal article" date="2024" name="Plant">
        <title>Genomic evolution and insights into agronomic trait innovations of Sesamum species.</title>
        <authorList>
            <person name="Miao H."/>
            <person name="Wang L."/>
            <person name="Qu L."/>
            <person name="Liu H."/>
            <person name="Sun Y."/>
            <person name="Le M."/>
            <person name="Wang Q."/>
            <person name="Wei S."/>
            <person name="Zheng Y."/>
            <person name="Lin W."/>
            <person name="Duan Y."/>
            <person name="Cao H."/>
            <person name="Xiong S."/>
            <person name="Wang X."/>
            <person name="Wei L."/>
            <person name="Li C."/>
            <person name="Ma Q."/>
            <person name="Ju M."/>
            <person name="Zhao R."/>
            <person name="Li G."/>
            <person name="Mu C."/>
            <person name="Tian Q."/>
            <person name="Mei H."/>
            <person name="Zhang T."/>
            <person name="Gao T."/>
            <person name="Zhang H."/>
        </authorList>
    </citation>
    <scope>NUCLEOTIDE SEQUENCE</scope>
    <source>
        <strain evidence="1">G02</strain>
    </source>
</reference>
<proteinExistence type="predicted"/>